<evidence type="ECO:0000313" key="8">
    <source>
        <dbReference type="EMBL" id="KAK6922151.1"/>
    </source>
</evidence>
<dbReference type="GO" id="GO:0016020">
    <property type="term" value="C:membrane"/>
    <property type="evidence" value="ECO:0007669"/>
    <property type="project" value="UniProtKB-SubCell"/>
</dbReference>
<reference evidence="8 9" key="1">
    <citation type="submission" date="2023-12" db="EMBL/GenBank/DDBJ databases">
        <title>A high-quality genome assembly for Dillenia turbinata (Dilleniales).</title>
        <authorList>
            <person name="Chanderbali A."/>
        </authorList>
    </citation>
    <scope>NUCLEOTIDE SEQUENCE [LARGE SCALE GENOMIC DNA]</scope>
    <source>
        <strain evidence="8">LSX21</strain>
        <tissue evidence="8">Leaf</tissue>
    </source>
</reference>
<comment type="similarity">
    <text evidence="2 6">Belongs to the drug/metabolite transporter (DMT) superfamily. Plant drug/metabolite exporter (P-DME) (TC 2.A.7.4) family.</text>
</comment>
<comment type="caution">
    <text evidence="8">The sequence shown here is derived from an EMBL/GenBank/DDBJ whole genome shotgun (WGS) entry which is preliminary data.</text>
</comment>
<accession>A0AAN8V2K1</accession>
<keyword evidence="9" id="KW-1185">Reference proteome</keyword>
<comment type="subcellular location">
    <subcellularLocation>
        <location evidence="1 6">Membrane</location>
        <topology evidence="1 6">Multi-pass membrane protein</topology>
    </subcellularLocation>
</comment>
<dbReference type="SUPFAM" id="SSF103481">
    <property type="entry name" value="Multidrug resistance efflux transporter EmrE"/>
    <property type="match status" value="2"/>
</dbReference>
<feature type="transmembrane region" description="Helical" evidence="6">
    <location>
        <begin position="276"/>
        <end position="296"/>
    </location>
</feature>
<dbReference type="InterPro" id="IPR030184">
    <property type="entry name" value="WAT1-related"/>
</dbReference>
<feature type="transmembrane region" description="Helical" evidence="6">
    <location>
        <begin position="302"/>
        <end position="321"/>
    </location>
</feature>
<organism evidence="8 9">
    <name type="scientific">Dillenia turbinata</name>
    <dbReference type="NCBI Taxonomy" id="194707"/>
    <lineage>
        <taxon>Eukaryota</taxon>
        <taxon>Viridiplantae</taxon>
        <taxon>Streptophyta</taxon>
        <taxon>Embryophyta</taxon>
        <taxon>Tracheophyta</taxon>
        <taxon>Spermatophyta</taxon>
        <taxon>Magnoliopsida</taxon>
        <taxon>eudicotyledons</taxon>
        <taxon>Gunneridae</taxon>
        <taxon>Pentapetalae</taxon>
        <taxon>Dilleniales</taxon>
        <taxon>Dilleniaceae</taxon>
        <taxon>Dillenia</taxon>
    </lineage>
</organism>
<evidence type="ECO:0000256" key="3">
    <source>
        <dbReference type="ARBA" id="ARBA00022692"/>
    </source>
</evidence>
<feature type="domain" description="EamA" evidence="7">
    <location>
        <begin position="23"/>
        <end position="147"/>
    </location>
</feature>
<keyword evidence="3 6" id="KW-0812">Transmembrane</keyword>
<dbReference type="PANTHER" id="PTHR31218">
    <property type="entry name" value="WAT1-RELATED PROTEIN"/>
    <property type="match status" value="1"/>
</dbReference>
<dbReference type="Proteomes" id="UP001370490">
    <property type="component" value="Unassembled WGS sequence"/>
</dbReference>
<feature type="transmembrane region" description="Helical" evidence="6">
    <location>
        <begin position="69"/>
        <end position="91"/>
    </location>
</feature>
<evidence type="ECO:0000256" key="1">
    <source>
        <dbReference type="ARBA" id="ARBA00004141"/>
    </source>
</evidence>
<keyword evidence="4 6" id="KW-1133">Transmembrane helix</keyword>
<dbReference type="GO" id="GO:0022857">
    <property type="term" value="F:transmembrane transporter activity"/>
    <property type="evidence" value="ECO:0007669"/>
    <property type="project" value="InterPro"/>
</dbReference>
<feature type="transmembrane region" description="Helical" evidence="6">
    <location>
        <begin position="97"/>
        <end position="119"/>
    </location>
</feature>
<evidence type="ECO:0000313" key="9">
    <source>
        <dbReference type="Proteomes" id="UP001370490"/>
    </source>
</evidence>
<dbReference type="InterPro" id="IPR037185">
    <property type="entry name" value="EmrE-like"/>
</dbReference>
<evidence type="ECO:0000259" key="7">
    <source>
        <dbReference type="Pfam" id="PF00892"/>
    </source>
</evidence>
<evidence type="ECO:0000256" key="4">
    <source>
        <dbReference type="ARBA" id="ARBA00022989"/>
    </source>
</evidence>
<proteinExistence type="inferred from homology"/>
<evidence type="ECO:0000256" key="2">
    <source>
        <dbReference type="ARBA" id="ARBA00007635"/>
    </source>
</evidence>
<dbReference type="EMBL" id="JBAMMX010000019">
    <property type="protein sequence ID" value="KAK6922151.1"/>
    <property type="molecule type" value="Genomic_DNA"/>
</dbReference>
<evidence type="ECO:0000256" key="5">
    <source>
        <dbReference type="ARBA" id="ARBA00023136"/>
    </source>
</evidence>
<dbReference type="InterPro" id="IPR000620">
    <property type="entry name" value="EamA_dom"/>
</dbReference>
<keyword evidence="5 6" id="KW-0472">Membrane</keyword>
<feature type="transmembrane region" description="Helical" evidence="6">
    <location>
        <begin position="35"/>
        <end position="57"/>
    </location>
</feature>
<dbReference type="AlphaFoldDB" id="A0AAN8V2K1"/>
<protein>
    <recommendedName>
        <fullName evidence="6">WAT1-related protein</fullName>
    </recommendedName>
</protein>
<feature type="transmembrane region" description="Helical" evidence="6">
    <location>
        <begin position="131"/>
        <end position="149"/>
    </location>
</feature>
<feature type="transmembrane region" description="Helical" evidence="6">
    <location>
        <begin position="244"/>
        <end position="264"/>
    </location>
</feature>
<feature type="transmembrane region" description="Helical" evidence="6">
    <location>
        <begin position="175"/>
        <end position="199"/>
    </location>
</feature>
<gene>
    <name evidence="8" type="ORF">RJ641_012658</name>
</gene>
<feature type="transmembrane region" description="Helical" evidence="6">
    <location>
        <begin position="211"/>
        <end position="232"/>
    </location>
</feature>
<name>A0AAN8V2K1_9MAGN</name>
<sequence length="356" mass="38728">MSNVVITSVMVTIECVEQGLNTLTKAAMSRGMSEFVLVVYSNVLALVLLLLVSIIHYRKRSYPRITFSVLWKVFLLGIFASAAQVFMAMGIKYSSPTLAAVMTDLTPAFTFILAMFFGMEKLDFRIRSSQAKLIGTILSIGGAVIVTLYKGPPIMPAQLHSSSPHKPLQSAETNWVIGGTLLAAAGFSISSLIIIQVKLITAWITKDFPHILMMTLLGCFFVTILATSVSVISERDPEAWKLRFDISLVAVIYSAIMVTALRSLVHAWAIHRKGPIFVAMFKPLGIVIAVAMGVTLLGDTLYGGSVLGAAIIALGFYSVIWGQSKQDKLCQEHKICCSSESSADMVPLLQNRNTNV</sequence>
<dbReference type="Pfam" id="PF00892">
    <property type="entry name" value="EamA"/>
    <property type="match status" value="1"/>
</dbReference>
<evidence type="ECO:0000256" key="6">
    <source>
        <dbReference type="RuleBase" id="RU363077"/>
    </source>
</evidence>